<dbReference type="PANTHER" id="PTHR22939">
    <property type="entry name" value="SERINE PROTEASE FAMILY S1C HTRA-RELATED"/>
    <property type="match status" value="1"/>
</dbReference>
<evidence type="ECO:0000313" key="2">
    <source>
        <dbReference type="Proteomes" id="UP000179023"/>
    </source>
</evidence>
<sequence>MEDLNKTQLILLALLVSFVTSIATGITTVTLLEQAPPAITQTINRVVKETVRVVTPTESKPAAQQTVTQTVVVKEEDFVVKAVEKNSPNLVNIGYVTKKGFSLGTLNVGTQTQEVEFASVGFVFSPEGFVVLPNTLFNDERLVVAESLSGEVSYNIVIRKRDESRGLALVQLALPTPEGSKESPKLSFAQVALFDSDKVRLGQTGIALGVQNGVGLLLGVVSRLDTLPKDESKKQPGGVITIYTTAETDSRYSGGPLLNTDGGVIGINFVDKNGVRFTVPSNTLNEMIVEHQQAKTQAD</sequence>
<evidence type="ECO:0000313" key="1">
    <source>
        <dbReference type="EMBL" id="OGZ98684.1"/>
    </source>
</evidence>
<protein>
    <recommendedName>
        <fullName evidence="3">Serine protease</fullName>
    </recommendedName>
</protein>
<dbReference type="STRING" id="1802270.A3C07_03730"/>
<dbReference type="EMBL" id="MHQI01000059">
    <property type="protein sequence ID" value="OGZ98684.1"/>
    <property type="molecule type" value="Genomic_DNA"/>
</dbReference>
<evidence type="ECO:0008006" key="3">
    <source>
        <dbReference type="Google" id="ProtNLM"/>
    </source>
</evidence>
<proteinExistence type="predicted"/>
<name>A0A1G2KGW5_9BACT</name>
<reference evidence="1 2" key="1">
    <citation type="journal article" date="2016" name="Nat. Commun.">
        <title>Thousands of microbial genomes shed light on interconnected biogeochemical processes in an aquifer system.</title>
        <authorList>
            <person name="Anantharaman K."/>
            <person name="Brown C.T."/>
            <person name="Hug L.A."/>
            <person name="Sharon I."/>
            <person name="Castelle C.J."/>
            <person name="Probst A.J."/>
            <person name="Thomas B.C."/>
            <person name="Singh A."/>
            <person name="Wilkins M.J."/>
            <person name="Karaoz U."/>
            <person name="Brodie E.L."/>
            <person name="Williams K.H."/>
            <person name="Hubbard S.S."/>
            <person name="Banfield J.F."/>
        </authorList>
    </citation>
    <scope>NUCLEOTIDE SEQUENCE [LARGE SCALE GENOMIC DNA]</scope>
</reference>
<comment type="caution">
    <text evidence="1">The sequence shown here is derived from an EMBL/GenBank/DDBJ whole genome shotgun (WGS) entry which is preliminary data.</text>
</comment>
<dbReference type="Gene3D" id="2.40.10.120">
    <property type="match status" value="1"/>
</dbReference>
<organism evidence="1 2">
    <name type="scientific">Candidatus Sungbacteria bacterium RIFCSPHIGHO2_02_FULL_47_11</name>
    <dbReference type="NCBI Taxonomy" id="1802270"/>
    <lineage>
        <taxon>Bacteria</taxon>
        <taxon>Candidatus Sungiibacteriota</taxon>
    </lineage>
</organism>
<dbReference type="PANTHER" id="PTHR22939:SF129">
    <property type="entry name" value="SERINE PROTEASE HTRA2, MITOCHONDRIAL"/>
    <property type="match status" value="1"/>
</dbReference>
<dbReference type="Pfam" id="PF13365">
    <property type="entry name" value="Trypsin_2"/>
    <property type="match status" value="1"/>
</dbReference>
<dbReference type="InterPro" id="IPR009003">
    <property type="entry name" value="Peptidase_S1_PA"/>
</dbReference>
<gene>
    <name evidence="1" type="ORF">A3C07_03730</name>
</gene>
<dbReference type="Proteomes" id="UP000179023">
    <property type="component" value="Unassembled WGS sequence"/>
</dbReference>
<dbReference type="AlphaFoldDB" id="A0A1G2KGW5"/>
<dbReference type="SUPFAM" id="SSF50494">
    <property type="entry name" value="Trypsin-like serine proteases"/>
    <property type="match status" value="1"/>
</dbReference>
<accession>A0A1G2KGW5</accession>